<dbReference type="OrthoDB" id="407442at2759"/>
<dbReference type="SUPFAM" id="SSF54928">
    <property type="entry name" value="RNA-binding domain, RBD"/>
    <property type="match status" value="1"/>
</dbReference>
<dbReference type="InterPro" id="IPR000504">
    <property type="entry name" value="RRM_dom"/>
</dbReference>
<evidence type="ECO:0000313" key="4">
    <source>
        <dbReference type="EMBL" id="RXK40092.1"/>
    </source>
</evidence>
<dbReference type="EMBL" id="SDIL01000022">
    <property type="protein sequence ID" value="RXK40092.1"/>
    <property type="molecule type" value="Genomic_DNA"/>
</dbReference>
<name>A0A4Q1BQK7_TREME</name>
<dbReference type="InParanoid" id="A0A4Q1BQK7"/>
<dbReference type="GO" id="GO:0003723">
    <property type="term" value="F:RNA binding"/>
    <property type="evidence" value="ECO:0007669"/>
    <property type="project" value="UniProtKB-UniRule"/>
</dbReference>
<gene>
    <name evidence="4" type="ORF">M231_02549</name>
</gene>
<dbReference type="Pfam" id="PF00076">
    <property type="entry name" value="RRM_1"/>
    <property type="match status" value="1"/>
</dbReference>
<comment type="caution">
    <text evidence="4">The sequence shown here is derived from an EMBL/GenBank/DDBJ whole genome shotgun (WGS) entry which is preliminary data.</text>
</comment>
<dbReference type="Proteomes" id="UP000289152">
    <property type="component" value="Unassembled WGS sequence"/>
</dbReference>
<dbReference type="InterPro" id="IPR012677">
    <property type="entry name" value="Nucleotide-bd_a/b_plait_sf"/>
</dbReference>
<accession>A0A4Q1BQK7</accession>
<evidence type="ECO:0000256" key="1">
    <source>
        <dbReference type="PROSITE-ProRule" id="PRU00176"/>
    </source>
</evidence>
<feature type="domain" description="RRM" evidence="3">
    <location>
        <begin position="16"/>
        <end position="100"/>
    </location>
</feature>
<keyword evidence="5" id="KW-1185">Reference proteome</keyword>
<dbReference type="PANTHER" id="PTHR48037">
    <property type="entry name" value="ATPASE E1"/>
    <property type="match status" value="1"/>
</dbReference>
<evidence type="ECO:0000256" key="2">
    <source>
        <dbReference type="SAM" id="MobiDB-lite"/>
    </source>
</evidence>
<proteinExistence type="predicted"/>
<feature type="region of interest" description="Disordered" evidence="2">
    <location>
        <begin position="128"/>
        <end position="152"/>
    </location>
</feature>
<dbReference type="STRING" id="5217.A0A4Q1BQK7"/>
<dbReference type="VEuPathDB" id="FungiDB:TREMEDRAFT_61302"/>
<keyword evidence="1" id="KW-0694">RNA-binding</keyword>
<evidence type="ECO:0000313" key="5">
    <source>
        <dbReference type="Proteomes" id="UP000289152"/>
    </source>
</evidence>
<dbReference type="SMART" id="SM00360">
    <property type="entry name" value="RRM"/>
    <property type="match status" value="1"/>
</dbReference>
<dbReference type="PROSITE" id="PS50102">
    <property type="entry name" value="RRM"/>
    <property type="match status" value="1"/>
</dbReference>
<dbReference type="InterPro" id="IPR035979">
    <property type="entry name" value="RBD_domain_sf"/>
</dbReference>
<dbReference type="PANTHER" id="PTHR48037:SF1">
    <property type="entry name" value="RRM DOMAIN-CONTAINING PROTEIN"/>
    <property type="match status" value="1"/>
</dbReference>
<dbReference type="Gene3D" id="3.30.70.330">
    <property type="match status" value="1"/>
</dbReference>
<reference evidence="4 5" key="1">
    <citation type="submission" date="2016-06" db="EMBL/GenBank/DDBJ databases">
        <title>Evolution of pathogenesis and genome organization in the Tremellales.</title>
        <authorList>
            <person name="Cuomo C."/>
            <person name="Litvintseva A."/>
            <person name="Heitman J."/>
            <person name="Chen Y."/>
            <person name="Sun S."/>
            <person name="Springer D."/>
            <person name="Dromer F."/>
            <person name="Young S."/>
            <person name="Zeng Q."/>
            <person name="Chapman S."/>
            <person name="Gujja S."/>
            <person name="Saif S."/>
            <person name="Birren B."/>
        </authorList>
    </citation>
    <scope>NUCLEOTIDE SEQUENCE [LARGE SCALE GENOMIC DNA]</scope>
    <source>
        <strain evidence="4 5">ATCC 28783</strain>
    </source>
</reference>
<dbReference type="AlphaFoldDB" id="A0A4Q1BQK7"/>
<sequence length="152" mass="16801">MNAQDSIPIAGSSKKSTVYIAGIAPEVNEQQLLEAFVTFGDIIDIKIPTEPHEPNKHRGFAFLTFANPADAQDAIDNYDLNELPGYKGRGKFLKCSIAQPNRYGNEGEGDKFDRPVWESEEWLKKYAKPLDQNGAIDTQPEGQSNPDGEESS</sequence>
<evidence type="ECO:0000259" key="3">
    <source>
        <dbReference type="PROSITE" id="PS50102"/>
    </source>
</evidence>
<organism evidence="4 5">
    <name type="scientific">Tremella mesenterica</name>
    <name type="common">Jelly fungus</name>
    <dbReference type="NCBI Taxonomy" id="5217"/>
    <lineage>
        <taxon>Eukaryota</taxon>
        <taxon>Fungi</taxon>
        <taxon>Dikarya</taxon>
        <taxon>Basidiomycota</taxon>
        <taxon>Agaricomycotina</taxon>
        <taxon>Tremellomycetes</taxon>
        <taxon>Tremellales</taxon>
        <taxon>Tremellaceae</taxon>
        <taxon>Tremella</taxon>
    </lineage>
</organism>
<protein>
    <submittedName>
        <fullName evidence="4">Cyclophilin</fullName>
    </submittedName>
</protein>